<proteinExistence type="predicted"/>
<keyword evidence="3" id="KW-1185">Reference proteome</keyword>
<accession>A0ABW7I6I3</accession>
<evidence type="ECO:0000313" key="2">
    <source>
        <dbReference type="EMBL" id="MFH0253751.1"/>
    </source>
</evidence>
<feature type="domain" description="HEPN AbiU2-like" evidence="1">
    <location>
        <begin position="39"/>
        <end position="193"/>
    </location>
</feature>
<dbReference type="InterPro" id="IPR040704">
    <property type="entry name" value="HEPN_AbiU2"/>
</dbReference>
<dbReference type="RefSeq" id="WP_377171239.1">
    <property type="nucleotide sequence ID" value="NZ_JBHTJC010000002.1"/>
</dbReference>
<comment type="caution">
    <text evidence="2">The sequence shown here is derived from an EMBL/GenBank/DDBJ whole genome shotgun (WGS) entry which is preliminary data.</text>
</comment>
<protein>
    <recommendedName>
        <fullName evidence="1">HEPN AbiU2-like domain-containing protein</fullName>
    </recommendedName>
</protein>
<dbReference type="Pfam" id="PF18734">
    <property type="entry name" value="HEPN_AbiU2"/>
    <property type="match status" value="1"/>
</dbReference>
<sequence length="209" mass="24351">MEEFVRLYKNIHKHCSYYCRHLGHLKGLIGNDDWIRVVDGSMSGRALALGNSEIINALVLFNTRMFDTGRDAITIHSLCRNLPSDLEIEQYHSERMAKIGITYEIERYFAAKRQFVELNRRVRNNSTLSQLKSLRDYTLAHNIDPKTKFDRATLKDLLDLTERVHEIVDQAGYIVESSRNVYRDFPKRAEKETRMLCAALPMLASIERE</sequence>
<reference evidence="2 3" key="1">
    <citation type="submission" date="2024-10" db="EMBL/GenBank/DDBJ databases">
        <authorList>
            <person name="Yang X.-N."/>
        </authorList>
    </citation>
    <scope>NUCLEOTIDE SEQUENCE [LARGE SCALE GENOMIC DNA]</scope>
    <source>
        <strain evidence="2 3">CAU 1059</strain>
    </source>
</reference>
<evidence type="ECO:0000259" key="1">
    <source>
        <dbReference type="Pfam" id="PF18734"/>
    </source>
</evidence>
<dbReference type="EMBL" id="JBIHMM010000002">
    <property type="protein sequence ID" value="MFH0253751.1"/>
    <property type="molecule type" value="Genomic_DNA"/>
</dbReference>
<evidence type="ECO:0000313" key="3">
    <source>
        <dbReference type="Proteomes" id="UP001607157"/>
    </source>
</evidence>
<dbReference type="Proteomes" id="UP001607157">
    <property type="component" value="Unassembled WGS sequence"/>
</dbReference>
<name>A0ABW7I6I3_9RHOB</name>
<gene>
    <name evidence="2" type="ORF">ACGRVM_07590</name>
</gene>
<organism evidence="2 3">
    <name type="scientific">Roseovarius aquimarinus</name>
    <dbReference type="NCBI Taxonomy" id="1229156"/>
    <lineage>
        <taxon>Bacteria</taxon>
        <taxon>Pseudomonadati</taxon>
        <taxon>Pseudomonadota</taxon>
        <taxon>Alphaproteobacteria</taxon>
        <taxon>Rhodobacterales</taxon>
        <taxon>Roseobacteraceae</taxon>
        <taxon>Roseovarius</taxon>
    </lineage>
</organism>